<dbReference type="AlphaFoldDB" id="A0A0E9SWN5"/>
<reference evidence="1" key="1">
    <citation type="submission" date="2014-11" db="EMBL/GenBank/DDBJ databases">
        <authorList>
            <person name="Amaro Gonzalez C."/>
        </authorList>
    </citation>
    <scope>NUCLEOTIDE SEQUENCE</scope>
</reference>
<name>A0A0E9SWN5_ANGAN</name>
<evidence type="ECO:0000313" key="1">
    <source>
        <dbReference type="EMBL" id="JAH45080.1"/>
    </source>
</evidence>
<organism evidence="1">
    <name type="scientific">Anguilla anguilla</name>
    <name type="common">European freshwater eel</name>
    <name type="synonym">Muraena anguilla</name>
    <dbReference type="NCBI Taxonomy" id="7936"/>
    <lineage>
        <taxon>Eukaryota</taxon>
        <taxon>Metazoa</taxon>
        <taxon>Chordata</taxon>
        <taxon>Craniata</taxon>
        <taxon>Vertebrata</taxon>
        <taxon>Euteleostomi</taxon>
        <taxon>Actinopterygii</taxon>
        <taxon>Neopterygii</taxon>
        <taxon>Teleostei</taxon>
        <taxon>Anguilliformes</taxon>
        <taxon>Anguillidae</taxon>
        <taxon>Anguilla</taxon>
    </lineage>
</organism>
<protein>
    <submittedName>
        <fullName evidence="1">Uncharacterized protein</fullName>
    </submittedName>
</protein>
<accession>A0A0E9SWN5</accession>
<dbReference type="EMBL" id="GBXM01063497">
    <property type="protein sequence ID" value="JAH45080.1"/>
    <property type="molecule type" value="Transcribed_RNA"/>
</dbReference>
<proteinExistence type="predicted"/>
<reference evidence="1" key="2">
    <citation type="journal article" date="2015" name="Fish Shellfish Immunol.">
        <title>Early steps in the European eel (Anguilla anguilla)-Vibrio vulnificus interaction in the gills: Role of the RtxA13 toxin.</title>
        <authorList>
            <person name="Callol A."/>
            <person name="Pajuelo D."/>
            <person name="Ebbesson L."/>
            <person name="Teles M."/>
            <person name="MacKenzie S."/>
            <person name="Amaro C."/>
        </authorList>
    </citation>
    <scope>NUCLEOTIDE SEQUENCE</scope>
</reference>
<sequence length="37" mass="4393">MVTDMSPCLPQKLHIWRNLSHNMAIIYRSRFVIQPPV</sequence>